<proteinExistence type="predicted"/>
<dbReference type="Proteomes" id="UP000284706">
    <property type="component" value="Unassembled WGS sequence"/>
</dbReference>
<organism evidence="1 2">
    <name type="scientific">Gymnopilus dilepis</name>
    <dbReference type="NCBI Taxonomy" id="231916"/>
    <lineage>
        <taxon>Eukaryota</taxon>
        <taxon>Fungi</taxon>
        <taxon>Dikarya</taxon>
        <taxon>Basidiomycota</taxon>
        <taxon>Agaricomycotina</taxon>
        <taxon>Agaricomycetes</taxon>
        <taxon>Agaricomycetidae</taxon>
        <taxon>Agaricales</taxon>
        <taxon>Agaricineae</taxon>
        <taxon>Hymenogastraceae</taxon>
        <taxon>Gymnopilus</taxon>
    </lineage>
</organism>
<sequence>GDPPQQTWDFPPSISLLDEDDGLTYELISLGLQNLDGTHFTARYLSNNRSVIYTYNDMENKGLVIGEPGATIETHMAG</sequence>
<dbReference type="EMBL" id="NHYE01004022">
    <property type="protein sequence ID" value="PPQ86718.1"/>
    <property type="molecule type" value="Genomic_DNA"/>
</dbReference>
<dbReference type="AlphaFoldDB" id="A0A409X7F2"/>
<evidence type="ECO:0000313" key="1">
    <source>
        <dbReference type="EMBL" id="PPQ86718.1"/>
    </source>
</evidence>
<comment type="caution">
    <text evidence="1">The sequence shown here is derived from an EMBL/GenBank/DDBJ whole genome shotgun (WGS) entry which is preliminary data.</text>
</comment>
<reference evidence="1 2" key="1">
    <citation type="journal article" date="2018" name="Evol. Lett.">
        <title>Horizontal gene cluster transfer increased hallucinogenic mushroom diversity.</title>
        <authorList>
            <person name="Reynolds H.T."/>
            <person name="Vijayakumar V."/>
            <person name="Gluck-Thaler E."/>
            <person name="Korotkin H.B."/>
            <person name="Matheny P.B."/>
            <person name="Slot J.C."/>
        </authorList>
    </citation>
    <scope>NUCLEOTIDE SEQUENCE [LARGE SCALE GENOMIC DNA]</scope>
    <source>
        <strain evidence="1 2">SRW20</strain>
    </source>
</reference>
<name>A0A409X7F2_9AGAR</name>
<dbReference type="STRING" id="231916.A0A409X7F2"/>
<gene>
    <name evidence="1" type="ORF">CVT26_012770</name>
</gene>
<protein>
    <submittedName>
        <fullName evidence="1">Uncharacterized protein</fullName>
    </submittedName>
</protein>
<keyword evidence="2" id="KW-1185">Reference proteome</keyword>
<feature type="non-terminal residue" evidence="1">
    <location>
        <position position="1"/>
    </location>
</feature>
<evidence type="ECO:0000313" key="2">
    <source>
        <dbReference type="Proteomes" id="UP000284706"/>
    </source>
</evidence>
<dbReference type="OrthoDB" id="2624269at2759"/>
<accession>A0A409X7F2</accession>
<dbReference type="InParanoid" id="A0A409X7F2"/>